<dbReference type="GO" id="GO:0000287">
    <property type="term" value="F:magnesium ion binding"/>
    <property type="evidence" value="ECO:0007669"/>
    <property type="project" value="TreeGrafter"/>
</dbReference>
<sequence length="559" mass="63522">MRPNVPQKSEQRVQVSYHQEATTLLQYLGQDHHPDHGFGAVSASIYDTAWVSMVKKPVIGREMAWAFIECFKFLSEAHCEDGGWDANAVLFDCIACTLAGLLALKKHLTEEKDHTSRQALDEKISRATHFLRQALPKLPAAVAYELPIGAELWLPKMLELIEEKRIHLDNAAVLAWILLAQDRRISRFPIESLHEKGFTSVAHSLEGLIGYADFNRVSMLKTCGSMMGSPFATAAYLIYSEKWDADAEAYIRRALNSPCAGQNGGVPSTYQTTVFESSRRNFGRSLQHPKICHPEARKLSAKPPVISHIPSWVLEASVCEGYMIINEPRKIDFFSQRVKLSEDYLLYCYLLMVLRITVATYQRNTFVDHQVIHFSSPELDELEAFIQKKLHTGRCSSTGRNATNEFNECKGEPHARVKETESMLLSFMNFVLTDTTDPVSTYNKLNLRSELRSTLLAQIDHIRSSKSLAHEGVDLLHDQTGKTTFFSWLHGPASDNVLYPVILKYIVFHMGMSQVQQGDDVFRTPEEQYIIEDFCRHAAAEVRLWNDYGSIERDKLRVF</sequence>
<reference evidence="2" key="1">
    <citation type="submission" date="2016-12" db="EMBL/GenBank/DDBJ databases">
        <title>The genomes of Aspergillus section Nigri reveals drivers in fungal speciation.</title>
        <authorList>
            <consortium name="DOE Joint Genome Institute"/>
            <person name="Vesth T.C."/>
            <person name="Nybo J."/>
            <person name="Theobald S."/>
            <person name="Brandl J."/>
            <person name="Frisvad J.C."/>
            <person name="Nielsen K.F."/>
            <person name="Lyhne E.K."/>
            <person name="Kogle M.E."/>
            <person name="Kuo A."/>
            <person name="Riley R."/>
            <person name="Clum A."/>
            <person name="Nolan M."/>
            <person name="Lipzen A."/>
            <person name="Salamov A."/>
            <person name="Henrissat B."/>
            <person name="Wiebenga A."/>
            <person name="De vries R.P."/>
            <person name="Grigoriev I.V."/>
            <person name="Mortensen U.H."/>
            <person name="Andersen M.R."/>
            <person name="Baker S.E."/>
        </authorList>
    </citation>
    <scope>NUCLEOTIDE SEQUENCE</scope>
    <source>
        <strain evidence="2">CBS 122712</strain>
    </source>
</reference>
<dbReference type="GO" id="GO:0016102">
    <property type="term" value="P:diterpenoid biosynthetic process"/>
    <property type="evidence" value="ECO:0007669"/>
    <property type="project" value="TreeGrafter"/>
</dbReference>
<dbReference type="AlphaFoldDB" id="A0A317VCJ8"/>
<dbReference type="PANTHER" id="PTHR31739">
    <property type="entry name" value="ENT-COPALYL DIPHOSPHATE SYNTHASE, CHLOROPLASTIC"/>
    <property type="match status" value="1"/>
</dbReference>
<dbReference type="InterPro" id="IPR050148">
    <property type="entry name" value="Terpene_synthase-like"/>
</dbReference>
<proteinExistence type="inferred from homology"/>
<dbReference type="RefSeq" id="XP_025387140.1">
    <property type="nucleotide sequence ID" value="XM_025535366.1"/>
</dbReference>
<dbReference type="EMBL" id="MSFU01000015">
    <property type="protein sequence ID" value="PWY71149.1"/>
    <property type="molecule type" value="Genomic_DNA"/>
</dbReference>
<dbReference type="PANTHER" id="PTHR31739:SF25">
    <property type="entry name" value="(E,E)-GERANYLLINALOOL SYNTHASE"/>
    <property type="match status" value="1"/>
</dbReference>
<evidence type="ECO:0000313" key="2">
    <source>
        <dbReference type="EMBL" id="PWY71149.1"/>
    </source>
</evidence>
<comment type="similarity">
    <text evidence="1">Belongs to the terpene synthase family.</text>
</comment>
<comment type="caution">
    <text evidence="2">The sequence shown here is derived from an EMBL/GenBank/DDBJ whole genome shotgun (WGS) entry which is preliminary data.</text>
</comment>
<evidence type="ECO:0000313" key="3">
    <source>
        <dbReference type="Proteomes" id="UP000246171"/>
    </source>
</evidence>
<evidence type="ECO:0008006" key="4">
    <source>
        <dbReference type="Google" id="ProtNLM"/>
    </source>
</evidence>
<accession>A0A317VCJ8</accession>
<evidence type="ECO:0000256" key="1">
    <source>
        <dbReference type="ARBA" id="ARBA00006333"/>
    </source>
</evidence>
<organism evidence="2 3">
    <name type="scientific">Aspergillus eucalypticola (strain CBS 122712 / IBT 29274)</name>
    <dbReference type="NCBI Taxonomy" id="1448314"/>
    <lineage>
        <taxon>Eukaryota</taxon>
        <taxon>Fungi</taxon>
        <taxon>Dikarya</taxon>
        <taxon>Ascomycota</taxon>
        <taxon>Pezizomycotina</taxon>
        <taxon>Eurotiomycetes</taxon>
        <taxon>Eurotiomycetidae</taxon>
        <taxon>Eurotiales</taxon>
        <taxon>Aspergillaceae</taxon>
        <taxon>Aspergillus</taxon>
        <taxon>Aspergillus subgen. Circumdati</taxon>
    </lineage>
</organism>
<dbReference type="VEuPathDB" id="FungiDB:BO83DRAFT_427767"/>
<dbReference type="Gene3D" id="1.50.10.160">
    <property type="match status" value="1"/>
</dbReference>
<dbReference type="GeneID" id="37057328"/>
<gene>
    <name evidence="2" type="ORF">BO83DRAFT_427767</name>
</gene>
<keyword evidence="3" id="KW-1185">Reference proteome</keyword>
<name>A0A317VCJ8_ASPEC</name>
<dbReference type="Proteomes" id="UP000246171">
    <property type="component" value="Unassembled WGS sequence"/>
</dbReference>
<dbReference type="OrthoDB" id="4473280at2759"/>
<dbReference type="InterPro" id="IPR008930">
    <property type="entry name" value="Terpenoid_cyclase/PrenylTrfase"/>
</dbReference>
<protein>
    <recommendedName>
        <fullName evidence="4">Ent-kaurene synthase</fullName>
    </recommendedName>
</protein>
<dbReference type="GO" id="GO:0010333">
    <property type="term" value="F:terpene synthase activity"/>
    <property type="evidence" value="ECO:0007669"/>
    <property type="project" value="InterPro"/>
</dbReference>
<dbReference type="SUPFAM" id="SSF48239">
    <property type="entry name" value="Terpenoid cyclases/Protein prenyltransferases"/>
    <property type="match status" value="1"/>
</dbReference>